<evidence type="ECO:0000256" key="8">
    <source>
        <dbReference type="ARBA" id="ARBA00022837"/>
    </source>
</evidence>
<keyword evidence="7" id="KW-0677">Repeat</keyword>
<dbReference type="SUPFAM" id="SSF48403">
    <property type="entry name" value="Ankyrin repeat"/>
    <property type="match status" value="1"/>
</dbReference>
<evidence type="ECO:0000259" key="17">
    <source>
        <dbReference type="Pfam" id="PF00520"/>
    </source>
</evidence>
<organism evidence="18 19">
    <name type="scientific">Clavelina lepadiformis</name>
    <name type="common">Light-bulb sea squirt</name>
    <name type="synonym">Ascidia lepadiformis</name>
    <dbReference type="NCBI Taxonomy" id="159417"/>
    <lineage>
        <taxon>Eukaryota</taxon>
        <taxon>Metazoa</taxon>
        <taxon>Chordata</taxon>
        <taxon>Tunicata</taxon>
        <taxon>Ascidiacea</taxon>
        <taxon>Aplousobranchia</taxon>
        <taxon>Clavelinidae</taxon>
        <taxon>Clavelina</taxon>
    </lineage>
</organism>
<accession>A0ABP0H091</accession>
<dbReference type="InterPro" id="IPR005821">
    <property type="entry name" value="Ion_trans_dom"/>
</dbReference>
<protein>
    <recommendedName>
        <fullName evidence="17">Ion transport domain-containing protein</fullName>
    </recommendedName>
</protein>
<evidence type="ECO:0000313" key="18">
    <source>
        <dbReference type="EMBL" id="CAK8697403.1"/>
    </source>
</evidence>
<comment type="subcellular location">
    <subcellularLocation>
        <location evidence="1">Cell membrane</location>
        <topology evidence="1">Multi-pass membrane protein</topology>
    </subcellularLocation>
</comment>
<dbReference type="PANTHER" id="PTHR10582:SF2">
    <property type="entry name" value="INACTIVE"/>
    <property type="match status" value="1"/>
</dbReference>
<evidence type="ECO:0000256" key="16">
    <source>
        <dbReference type="SAM" id="Phobius"/>
    </source>
</evidence>
<evidence type="ECO:0000256" key="12">
    <source>
        <dbReference type="ARBA" id="ARBA00023303"/>
    </source>
</evidence>
<evidence type="ECO:0000256" key="9">
    <source>
        <dbReference type="ARBA" id="ARBA00022989"/>
    </source>
</evidence>
<feature type="domain" description="Ion transport" evidence="17">
    <location>
        <begin position="448"/>
        <end position="680"/>
    </location>
</feature>
<feature type="transmembrane region" description="Helical" evidence="16">
    <location>
        <begin position="440"/>
        <end position="460"/>
    </location>
</feature>
<keyword evidence="10" id="KW-0406">Ion transport</keyword>
<evidence type="ECO:0000313" key="19">
    <source>
        <dbReference type="Proteomes" id="UP001642483"/>
    </source>
</evidence>
<dbReference type="InterPro" id="IPR024862">
    <property type="entry name" value="TRPV"/>
</dbReference>
<dbReference type="EMBL" id="CAWYQH010000163">
    <property type="protein sequence ID" value="CAK8697403.1"/>
    <property type="molecule type" value="Genomic_DNA"/>
</dbReference>
<feature type="transmembrane region" description="Helical" evidence="16">
    <location>
        <begin position="480"/>
        <end position="498"/>
    </location>
</feature>
<dbReference type="PANTHER" id="PTHR10582">
    <property type="entry name" value="TRANSIENT RECEPTOR POTENTIAL ION CHANNEL PROTEIN"/>
    <property type="match status" value="1"/>
</dbReference>
<dbReference type="SMART" id="SM00248">
    <property type="entry name" value="ANK"/>
    <property type="match status" value="5"/>
</dbReference>
<evidence type="ECO:0000256" key="10">
    <source>
        <dbReference type="ARBA" id="ARBA00023065"/>
    </source>
</evidence>
<keyword evidence="5" id="KW-0107">Calcium channel</keyword>
<evidence type="ECO:0000256" key="13">
    <source>
        <dbReference type="ARBA" id="ARBA00036634"/>
    </source>
</evidence>
<evidence type="ECO:0000256" key="7">
    <source>
        <dbReference type="ARBA" id="ARBA00022737"/>
    </source>
</evidence>
<keyword evidence="6 16" id="KW-0812">Transmembrane</keyword>
<keyword evidence="14" id="KW-0040">ANK repeat</keyword>
<feature type="compositionally biased region" description="Acidic residues" evidence="15">
    <location>
        <begin position="823"/>
        <end position="835"/>
    </location>
</feature>
<feature type="compositionally biased region" description="Basic and acidic residues" evidence="15">
    <location>
        <begin position="771"/>
        <end position="780"/>
    </location>
</feature>
<name>A0ABP0H091_CLALP</name>
<feature type="repeat" description="ANK" evidence="14">
    <location>
        <begin position="216"/>
        <end position="240"/>
    </location>
</feature>
<feature type="transmembrane region" description="Helical" evidence="16">
    <location>
        <begin position="642"/>
        <end position="666"/>
    </location>
</feature>
<dbReference type="Gene3D" id="1.25.40.20">
    <property type="entry name" value="Ankyrin repeat-containing domain"/>
    <property type="match status" value="1"/>
</dbReference>
<evidence type="ECO:0000256" key="1">
    <source>
        <dbReference type="ARBA" id="ARBA00004651"/>
    </source>
</evidence>
<feature type="transmembrane region" description="Helical" evidence="16">
    <location>
        <begin position="543"/>
        <end position="563"/>
    </location>
</feature>
<feature type="transmembrane region" description="Helical" evidence="16">
    <location>
        <begin position="519"/>
        <end position="537"/>
    </location>
</feature>
<evidence type="ECO:0000256" key="14">
    <source>
        <dbReference type="PROSITE-ProRule" id="PRU00023"/>
    </source>
</evidence>
<proteinExistence type="predicted"/>
<dbReference type="PROSITE" id="PS50297">
    <property type="entry name" value="ANK_REP_REGION"/>
    <property type="match status" value="2"/>
</dbReference>
<evidence type="ECO:0000256" key="5">
    <source>
        <dbReference type="ARBA" id="ARBA00022673"/>
    </source>
</evidence>
<evidence type="ECO:0000256" key="4">
    <source>
        <dbReference type="ARBA" id="ARBA00022568"/>
    </source>
</evidence>
<keyword evidence="11 16" id="KW-0472">Membrane</keyword>
<reference evidence="18 19" key="1">
    <citation type="submission" date="2024-02" db="EMBL/GenBank/DDBJ databases">
        <authorList>
            <person name="Daric V."/>
            <person name="Darras S."/>
        </authorList>
    </citation>
    <scope>NUCLEOTIDE SEQUENCE [LARGE SCALE GENOMIC DNA]</scope>
</reference>
<comment type="catalytic activity">
    <reaction evidence="13">
        <text>Ca(2+)(in) = Ca(2+)(out)</text>
        <dbReference type="Rhea" id="RHEA:29671"/>
        <dbReference type="ChEBI" id="CHEBI:29108"/>
    </reaction>
</comment>
<dbReference type="PROSITE" id="PS50088">
    <property type="entry name" value="ANK_REPEAT"/>
    <property type="match status" value="2"/>
</dbReference>
<evidence type="ECO:0000256" key="11">
    <source>
        <dbReference type="ARBA" id="ARBA00023136"/>
    </source>
</evidence>
<evidence type="ECO:0000256" key="2">
    <source>
        <dbReference type="ARBA" id="ARBA00022448"/>
    </source>
</evidence>
<dbReference type="Pfam" id="PF12796">
    <property type="entry name" value="Ank_2"/>
    <property type="match status" value="2"/>
</dbReference>
<dbReference type="InterPro" id="IPR036770">
    <property type="entry name" value="Ankyrin_rpt-contain_sf"/>
</dbReference>
<keyword evidence="12" id="KW-0407">Ion channel</keyword>
<dbReference type="Pfam" id="PF00520">
    <property type="entry name" value="Ion_trans"/>
    <property type="match status" value="1"/>
</dbReference>
<keyword evidence="19" id="KW-1185">Reference proteome</keyword>
<evidence type="ECO:0000256" key="3">
    <source>
        <dbReference type="ARBA" id="ARBA00022475"/>
    </source>
</evidence>
<feature type="transmembrane region" description="Helical" evidence="16">
    <location>
        <begin position="584"/>
        <end position="606"/>
    </location>
</feature>
<feature type="repeat" description="ANK" evidence="14">
    <location>
        <begin position="276"/>
        <end position="308"/>
    </location>
</feature>
<feature type="region of interest" description="Disordered" evidence="15">
    <location>
        <begin position="816"/>
        <end position="835"/>
    </location>
</feature>
<keyword evidence="3" id="KW-1003">Cell membrane</keyword>
<dbReference type="InterPro" id="IPR002110">
    <property type="entry name" value="Ankyrin_rpt"/>
</dbReference>
<sequence>MVSAMQSNLHNLNMKKWNKFFYRNTKNVDPDSQWKQQNEQMQKNEIYKMVDFSGGGNFLKVYDQNPDDSPEVKKQRIQEYFDSFIKPFYLFEDGEIVTEETYQKWHNQQTQVTKKHLEKKERKTMTTILTITQSPIVETDGLDTLSFTSNLTLDSVIRPFNEHKAKWKLEHRGAIGETPLHMLFLNGSPKHIEVARALLEKHPQLAWDLYEGFEYYGESCLHFAVINGNIEAVKLLLETGHIDIHARARGKFFIPVDVKRGDIKLRKHKFEGYAYYGEYPLSFAASTGNHKIYDMLIDHGADPNKQDRNGNSVLHLTVIHDQPDMYYYAVKHVKSKADPNVMNFTNLSPLALAAKLGRVKMFKKILEISSQHHWSYNTVTCFAYPLKSLDTIGPNGETDWNSALMMIIRGKKDNHLELVADGVVHQLLNKKWKEFGQMKFYRLLASFVLHILFLSVALYLRPNTASDLRYGTTATDIARYVFECLVILIVILVLYYLVREIYLESLFGFWQNVATIPSRIFYQVSCILLLLCIPFRFAELYSVEDWLLVFAVPGVWSYMLFFLRNWELTGPFITMIYKIFGSDIVRFAVIYGIIIGTLGIAFFYQFEGQNVDAFLTEHGTFMTLFQMSFGEFSYSDVMAGKYPAVSIILFIIFMMLVHILLLNMLIAMMTRTYEKITQRSKKVWRRQWASMVVVMERSHRINEKLKFQSSYGISINAERITSEGEVGVNPLHEVKPDDRALMVIHHQKTSESERRRNIKKSWQGISQQAKQRSEETPEPKLKIHGISGMVDFVTDSPNVDEVQDESLMSRIRSAVSTSHVSFADEDSSEENDYMV</sequence>
<gene>
    <name evidence="18" type="ORF">CVLEPA_LOCUS30638</name>
</gene>
<keyword evidence="9 16" id="KW-1133">Transmembrane helix</keyword>
<dbReference type="Gene3D" id="1.10.287.70">
    <property type="match status" value="1"/>
</dbReference>
<evidence type="ECO:0000256" key="15">
    <source>
        <dbReference type="SAM" id="MobiDB-lite"/>
    </source>
</evidence>
<keyword evidence="4" id="KW-0109">Calcium transport</keyword>
<feature type="region of interest" description="Disordered" evidence="15">
    <location>
        <begin position="747"/>
        <end position="780"/>
    </location>
</feature>
<evidence type="ECO:0000256" key="6">
    <source>
        <dbReference type="ARBA" id="ARBA00022692"/>
    </source>
</evidence>
<keyword evidence="8" id="KW-0106">Calcium</keyword>
<comment type="caution">
    <text evidence="18">The sequence shown here is derived from an EMBL/GenBank/DDBJ whole genome shotgun (WGS) entry which is preliminary data.</text>
</comment>
<keyword evidence="2" id="KW-0813">Transport</keyword>
<dbReference type="Proteomes" id="UP001642483">
    <property type="component" value="Unassembled WGS sequence"/>
</dbReference>